<evidence type="ECO:0000313" key="3">
    <source>
        <dbReference type="Proteomes" id="UP000243459"/>
    </source>
</evidence>
<accession>A0A5P1F4P7</accession>
<dbReference type="AlphaFoldDB" id="A0A5P1F4P7"/>
<feature type="compositionally biased region" description="Polar residues" evidence="1">
    <location>
        <begin position="51"/>
        <end position="64"/>
    </location>
</feature>
<protein>
    <submittedName>
        <fullName evidence="2">Uncharacterized protein</fullName>
    </submittedName>
</protein>
<name>A0A5P1F4P7_ASPOF</name>
<organism evidence="2 3">
    <name type="scientific">Asparagus officinalis</name>
    <name type="common">Garden asparagus</name>
    <dbReference type="NCBI Taxonomy" id="4686"/>
    <lineage>
        <taxon>Eukaryota</taxon>
        <taxon>Viridiplantae</taxon>
        <taxon>Streptophyta</taxon>
        <taxon>Embryophyta</taxon>
        <taxon>Tracheophyta</taxon>
        <taxon>Spermatophyta</taxon>
        <taxon>Magnoliopsida</taxon>
        <taxon>Liliopsida</taxon>
        <taxon>Asparagales</taxon>
        <taxon>Asparagaceae</taxon>
        <taxon>Asparagoideae</taxon>
        <taxon>Asparagus</taxon>
    </lineage>
</organism>
<evidence type="ECO:0000313" key="2">
    <source>
        <dbReference type="EMBL" id="ONK72387.1"/>
    </source>
</evidence>
<dbReference type="Proteomes" id="UP000243459">
    <property type="component" value="Chromosome 4"/>
</dbReference>
<reference evidence="3" key="1">
    <citation type="journal article" date="2017" name="Nat. Commun.">
        <title>The asparagus genome sheds light on the origin and evolution of a young Y chromosome.</title>
        <authorList>
            <person name="Harkess A."/>
            <person name="Zhou J."/>
            <person name="Xu C."/>
            <person name="Bowers J.E."/>
            <person name="Van der Hulst R."/>
            <person name="Ayyampalayam S."/>
            <person name="Mercati F."/>
            <person name="Riccardi P."/>
            <person name="McKain M.R."/>
            <person name="Kakrana A."/>
            <person name="Tang H."/>
            <person name="Ray J."/>
            <person name="Groenendijk J."/>
            <person name="Arikit S."/>
            <person name="Mathioni S.M."/>
            <person name="Nakano M."/>
            <person name="Shan H."/>
            <person name="Telgmann-Rauber A."/>
            <person name="Kanno A."/>
            <person name="Yue Z."/>
            <person name="Chen H."/>
            <person name="Li W."/>
            <person name="Chen Y."/>
            <person name="Xu X."/>
            <person name="Zhang Y."/>
            <person name="Luo S."/>
            <person name="Chen H."/>
            <person name="Gao J."/>
            <person name="Mao Z."/>
            <person name="Pires J.C."/>
            <person name="Luo M."/>
            <person name="Kudrna D."/>
            <person name="Wing R.A."/>
            <person name="Meyers B.C."/>
            <person name="Yi K."/>
            <person name="Kong H."/>
            <person name="Lavrijsen P."/>
            <person name="Sunseri F."/>
            <person name="Falavigna A."/>
            <person name="Ye Y."/>
            <person name="Leebens-Mack J.H."/>
            <person name="Chen G."/>
        </authorList>
    </citation>
    <scope>NUCLEOTIDE SEQUENCE [LARGE SCALE GENOMIC DNA]</scope>
    <source>
        <strain evidence="3">cv. DH0086</strain>
    </source>
</reference>
<feature type="region of interest" description="Disordered" evidence="1">
    <location>
        <begin position="43"/>
        <end position="64"/>
    </location>
</feature>
<keyword evidence="3" id="KW-1185">Reference proteome</keyword>
<dbReference type="EMBL" id="CM007384">
    <property type="protein sequence ID" value="ONK72387.1"/>
    <property type="molecule type" value="Genomic_DNA"/>
</dbReference>
<gene>
    <name evidence="2" type="ORF">A4U43_C04F18880</name>
</gene>
<feature type="non-terminal residue" evidence="2">
    <location>
        <position position="64"/>
    </location>
</feature>
<evidence type="ECO:0000256" key="1">
    <source>
        <dbReference type="SAM" id="MobiDB-lite"/>
    </source>
</evidence>
<feature type="non-terminal residue" evidence="2">
    <location>
        <position position="1"/>
    </location>
</feature>
<dbReference type="Gramene" id="ONK72387">
    <property type="protein sequence ID" value="ONK72387"/>
    <property type="gene ID" value="A4U43_C04F18880"/>
</dbReference>
<sequence>LSSGSGGSYSVCMRRVEIRELNRIEKPYFDGPSTGEFNFSGGLMGNHAQEGKQNYPATILESMQ</sequence>
<proteinExistence type="predicted"/>